<dbReference type="InterPro" id="IPR001119">
    <property type="entry name" value="SLH_dom"/>
</dbReference>
<comment type="similarity">
    <text evidence="1">Belongs to the peptidase C40 family.</text>
</comment>
<keyword evidence="3 6" id="KW-0732">Signal</keyword>
<feature type="domain" description="NlpC/P60" evidence="8">
    <location>
        <begin position="28"/>
        <end position="149"/>
    </location>
</feature>
<feature type="domain" description="SLH" evidence="7">
    <location>
        <begin position="192"/>
        <end position="255"/>
    </location>
</feature>
<dbReference type="Pfam" id="PF00877">
    <property type="entry name" value="NLPC_P60"/>
    <property type="match status" value="1"/>
</dbReference>
<keyword evidence="2" id="KW-0645">Protease</keyword>
<dbReference type="InterPro" id="IPR038765">
    <property type="entry name" value="Papain-like_cys_pep_sf"/>
</dbReference>
<evidence type="ECO:0000256" key="3">
    <source>
        <dbReference type="ARBA" id="ARBA00022729"/>
    </source>
</evidence>
<dbReference type="EMBL" id="BMJT01000001">
    <property type="protein sequence ID" value="GGG13009.1"/>
    <property type="molecule type" value="Genomic_DNA"/>
</dbReference>
<evidence type="ECO:0000313" key="10">
    <source>
        <dbReference type="Proteomes" id="UP000616608"/>
    </source>
</evidence>
<dbReference type="PROSITE" id="PS51935">
    <property type="entry name" value="NLPC_P60"/>
    <property type="match status" value="1"/>
</dbReference>
<dbReference type="Proteomes" id="UP000616608">
    <property type="component" value="Unassembled WGS sequence"/>
</dbReference>
<sequence>MKKKWLLPVFAAFMIFSATPGESDTAEAATPSQLIQNGNKYLGIPYRWGGTTTSGFDCSGFTRQVFRDVGIDIGRTTWDQYARGAKVSKSNLQAGDLVFFNTAGSLTHVGIYTGNGQFINSSTSKGVSYASINDPYYWGARYQGAVRISGINPVEAAKPEVNASSFDNTVYANRGQVAYEIATALGLDTSDKIADFNDVKHTDEYAGEIEAVRKLGIFGGDRNGNFNPASPITRGQLSKVLVTAFGLQHQGGETSFTDVAADNQFNEFIQILASNEITTGKIDGSFGVGENVKHTQLDAFIERSIIK</sequence>
<evidence type="ECO:0000259" key="8">
    <source>
        <dbReference type="PROSITE" id="PS51935"/>
    </source>
</evidence>
<dbReference type="InterPro" id="IPR000064">
    <property type="entry name" value="NLP_P60_dom"/>
</dbReference>
<dbReference type="GO" id="GO:0006508">
    <property type="term" value="P:proteolysis"/>
    <property type="evidence" value="ECO:0007669"/>
    <property type="project" value="UniProtKB-KW"/>
</dbReference>
<evidence type="ECO:0000256" key="1">
    <source>
        <dbReference type="ARBA" id="ARBA00007074"/>
    </source>
</evidence>
<evidence type="ECO:0000256" key="5">
    <source>
        <dbReference type="ARBA" id="ARBA00022807"/>
    </source>
</evidence>
<keyword evidence="4" id="KW-0378">Hydrolase</keyword>
<organism evidence="9 10">
    <name type="scientific">Lysinibacillus alkalisoli</name>
    <dbReference type="NCBI Taxonomy" id="1911548"/>
    <lineage>
        <taxon>Bacteria</taxon>
        <taxon>Bacillati</taxon>
        <taxon>Bacillota</taxon>
        <taxon>Bacilli</taxon>
        <taxon>Bacillales</taxon>
        <taxon>Bacillaceae</taxon>
        <taxon>Lysinibacillus</taxon>
    </lineage>
</organism>
<comment type="caution">
    <text evidence="9">The sequence shown here is derived from an EMBL/GenBank/DDBJ whole genome shotgun (WGS) entry which is preliminary data.</text>
</comment>
<reference evidence="9" key="1">
    <citation type="journal article" date="2014" name="Int. J. Syst. Evol. Microbiol.">
        <title>Complete genome sequence of Corynebacterium casei LMG S-19264T (=DSM 44701T), isolated from a smear-ripened cheese.</title>
        <authorList>
            <consortium name="US DOE Joint Genome Institute (JGI-PGF)"/>
            <person name="Walter F."/>
            <person name="Albersmeier A."/>
            <person name="Kalinowski J."/>
            <person name="Ruckert C."/>
        </authorList>
    </citation>
    <scope>NUCLEOTIDE SEQUENCE</scope>
    <source>
        <strain evidence="9">CGMCC 1.15760</strain>
    </source>
</reference>
<dbReference type="SUPFAM" id="SSF54001">
    <property type="entry name" value="Cysteine proteinases"/>
    <property type="match status" value="1"/>
</dbReference>
<dbReference type="PROSITE" id="PS51272">
    <property type="entry name" value="SLH"/>
    <property type="match status" value="1"/>
</dbReference>
<evidence type="ECO:0000313" key="9">
    <source>
        <dbReference type="EMBL" id="GGG13009.1"/>
    </source>
</evidence>
<dbReference type="AlphaFoldDB" id="A0A917D5U5"/>
<keyword evidence="5" id="KW-0788">Thiol protease</keyword>
<evidence type="ECO:0008006" key="11">
    <source>
        <dbReference type="Google" id="ProtNLM"/>
    </source>
</evidence>
<dbReference type="Gene3D" id="3.90.1720.10">
    <property type="entry name" value="endopeptidase domain like (from Nostoc punctiforme)"/>
    <property type="match status" value="1"/>
</dbReference>
<gene>
    <name evidence="9" type="ORF">GCM10007425_04140</name>
</gene>
<dbReference type="GO" id="GO:0008234">
    <property type="term" value="F:cysteine-type peptidase activity"/>
    <property type="evidence" value="ECO:0007669"/>
    <property type="project" value="UniProtKB-KW"/>
</dbReference>
<dbReference type="PANTHER" id="PTHR47053:SF1">
    <property type="entry name" value="MUREIN DD-ENDOPEPTIDASE MEPH-RELATED"/>
    <property type="match status" value="1"/>
</dbReference>
<feature type="signal peptide" evidence="6">
    <location>
        <begin position="1"/>
        <end position="20"/>
    </location>
</feature>
<feature type="chain" id="PRO_5039497443" description="Peptidase" evidence="6">
    <location>
        <begin position="21"/>
        <end position="307"/>
    </location>
</feature>
<evidence type="ECO:0000256" key="2">
    <source>
        <dbReference type="ARBA" id="ARBA00022670"/>
    </source>
</evidence>
<reference evidence="9" key="2">
    <citation type="submission" date="2020-09" db="EMBL/GenBank/DDBJ databases">
        <authorList>
            <person name="Sun Q."/>
            <person name="Zhou Y."/>
        </authorList>
    </citation>
    <scope>NUCLEOTIDE SEQUENCE</scope>
    <source>
        <strain evidence="9">CGMCC 1.15760</strain>
    </source>
</reference>
<keyword evidence="10" id="KW-1185">Reference proteome</keyword>
<dbReference type="InterPro" id="IPR051202">
    <property type="entry name" value="Peptidase_C40"/>
</dbReference>
<accession>A0A917D5U5</accession>
<evidence type="ECO:0000256" key="6">
    <source>
        <dbReference type="SAM" id="SignalP"/>
    </source>
</evidence>
<evidence type="ECO:0000259" key="7">
    <source>
        <dbReference type="PROSITE" id="PS51272"/>
    </source>
</evidence>
<dbReference type="RefSeq" id="WP_188613350.1">
    <property type="nucleotide sequence ID" value="NZ_BMJT01000001.1"/>
</dbReference>
<protein>
    <recommendedName>
        <fullName evidence="11">Peptidase</fullName>
    </recommendedName>
</protein>
<evidence type="ECO:0000256" key="4">
    <source>
        <dbReference type="ARBA" id="ARBA00022801"/>
    </source>
</evidence>
<dbReference type="Pfam" id="PF00395">
    <property type="entry name" value="SLH"/>
    <property type="match status" value="2"/>
</dbReference>
<dbReference type="PANTHER" id="PTHR47053">
    <property type="entry name" value="MUREIN DD-ENDOPEPTIDASE MEPH-RELATED"/>
    <property type="match status" value="1"/>
</dbReference>
<proteinExistence type="inferred from homology"/>
<name>A0A917D5U5_9BACI</name>